<reference evidence="2" key="1">
    <citation type="submission" date="2019-08" db="EMBL/GenBank/DDBJ databases">
        <authorList>
            <person name="Kucharzyk K."/>
            <person name="Murdoch R.W."/>
            <person name="Higgins S."/>
            <person name="Loffler F."/>
        </authorList>
    </citation>
    <scope>NUCLEOTIDE SEQUENCE</scope>
</reference>
<proteinExistence type="predicted"/>
<sequence length="227" mass="26057">MTNLDVYFLPHKDLIPEYYRQKGEMLYLPFGIPVSKQFVRGNSDKEVRTKLKIDPKRKMILVLSGSMGYGDTRAICCRLLEELADFTDVYVICGRNKHLFRQLTELSTAYKSLHVIEYENCVGDYVDASDVVLSKPGGLSATEVAVKGKPLIFTKPIPGWEEENIRFFTNRGMALAAKTPRELAQLARGFLTDDHICIQMQQQQRRHVNIFAVRDILDFVENYFVLL</sequence>
<dbReference type="EC" id="2.4.1.315" evidence="2"/>
<dbReference type="AlphaFoldDB" id="A0A645EXT6"/>
<evidence type="ECO:0000313" key="2">
    <source>
        <dbReference type="EMBL" id="MPN05303.1"/>
    </source>
</evidence>
<gene>
    <name evidence="2" type="primary">ugtP_26</name>
    <name evidence="2" type="ORF">SDC9_152553</name>
</gene>
<dbReference type="Pfam" id="PF04101">
    <property type="entry name" value="Glyco_tran_28_C"/>
    <property type="match status" value="1"/>
</dbReference>
<dbReference type="PANTHER" id="PTHR43025">
    <property type="entry name" value="MONOGALACTOSYLDIACYLGLYCEROL SYNTHASE"/>
    <property type="match status" value="1"/>
</dbReference>
<dbReference type="InterPro" id="IPR050519">
    <property type="entry name" value="Glycosyltransf_28_UgtP"/>
</dbReference>
<protein>
    <submittedName>
        <fullName evidence="2">Processive diacylglycerol beta-glucosyltransferase</fullName>
        <ecNumber evidence="2">2.4.1.315</ecNumber>
    </submittedName>
</protein>
<feature type="domain" description="Glycosyl transferase family 28 C-terminal" evidence="1">
    <location>
        <begin position="59"/>
        <end position="153"/>
    </location>
</feature>
<dbReference type="SUPFAM" id="SSF53756">
    <property type="entry name" value="UDP-Glycosyltransferase/glycogen phosphorylase"/>
    <property type="match status" value="1"/>
</dbReference>
<keyword evidence="2" id="KW-0808">Transferase</keyword>
<dbReference type="Gene3D" id="3.40.50.2000">
    <property type="entry name" value="Glycogen Phosphorylase B"/>
    <property type="match status" value="1"/>
</dbReference>
<dbReference type="InterPro" id="IPR007235">
    <property type="entry name" value="Glyco_trans_28_C"/>
</dbReference>
<dbReference type="PANTHER" id="PTHR43025:SF3">
    <property type="entry name" value="MONOGALACTOSYLDIACYLGLYCEROL SYNTHASE 1, CHLOROPLASTIC"/>
    <property type="match status" value="1"/>
</dbReference>
<keyword evidence="2" id="KW-0328">Glycosyltransferase</keyword>
<comment type="caution">
    <text evidence="2">The sequence shown here is derived from an EMBL/GenBank/DDBJ whole genome shotgun (WGS) entry which is preliminary data.</text>
</comment>
<name>A0A645EXT6_9ZZZZ</name>
<accession>A0A645EXT6</accession>
<dbReference type="EMBL" id="VSSQ01051216">
    <property type="protein sequence ID" value="MPN05303.1"/>
    <property type="molecule type" value="Genomic_DNA"/>
</dbReference>
<evidence type="ECO:0000259" key="1">
    <source>
        <dbReference type="Pfam" id="PF04101"/>
    </source>
</evidence>
<organism evidence="2">
    <name type="scientific">bioreactor metagenome</name>
    <dbReference type="NCBI Taxonomy" id="1076179"/>
    <lineage>
        <taxon>unclassified sequences</taxon>
        <taxon>metagenomes</taxon>
        <taxon>ecological metagenomes</taxon>
    </lineage>
</organism>
<dbReference type="GO" id="GO:0016758">
    <property type="term" value="F:hexosyltransferase activity"/>
    <property type="evidence" value="ECO:0007669"/>
    <property type="project" value="InterPro"/>
</dbReference>